<dbReference type="InterPro" id="IPR016181">
    <property type="entry name" value="Acyl_CoA_acyltransferase"/>
</dbReference>
<comment type="function">
    <text evidence="4">Functions in the N-end rule pathway of protein degradation where it conjugates Leu, Phe and, less efficiently, Met from aminoacyl-tRNAs to the N-termini of proteins containing an N-terminal arginine or lysine.</text>
</comment>
<accession>A0A2X1AMM2</accession>
<comment type="catalytic activity">
    <reaction evidence="4">
        <text>L-phenylalanyl-tRNA(Phe) + an N-terminal L-alpha-aminoacyl-[protein] = an N-terminal L-phenylalanyl-L-alpha-aminoacyl-[protein] + tRNA(Phe)</text>
        <dbReference type="Rhea" id="RHEA:43632"/>
        <dbReference type="Rhea" id="RHEA-COMP:9668"/>
        <dbReference type="Rhea" id="RHEA-COMP:9699"/>
        <dbReference type="Rhea" id="RHEA-COMP:10636"/>
        <dbReference type="Rhea" id="RHEA-COMP:10637"/>
        <dbReference type="ChEBI" id="CHEBI:78442"/>
        <dbReference type="ChEBI" id="CHEBI:78531"/>
        <dbReference type="ChEBI" id="CHEBI:78597"/>
        <dbReference type="ChEBI" id="CHEBI:83561"/>
        <dbReference type="EC" id="2.3.2.6"/>
    </reaction>
</comment>
<reference evidence="5 6" key="1">
    <citation type="submission" date="2018-06" db="EMBL/GenBank/DDBJ databases">
        <authorList>
            <consortium name="Pathogen Informatics"/>
            <person name="Doyle S."/>
        </authorList>
    </citation>
    <scope>NUCLEOTIDE SEQUENCE [LARGE SCALE GENOMIC DNA]</scope>
    <source>
        <strain evidence="5 6">NCTC11165</strain>
    </source>
</reference>
<evidence type="ECO:0000256" key="1">
    <source>
        <dbReference type="ARBA" id="ARBA00022490"/>
    </source>
</evidence>
<dbReference type="GO" id="GO:0030163">
    <property type="term" value="P:protein catabolic process"/>
    <property type="evidence" value="ECO:0007669"/>
    <property type="project" value="UniProtKB-UniRule"/>
</dbReference>
<comment type="catalytic activity">
    <reaction evidence="4">
        <text>N-terminal L-arginyl-[protein] + L-leucyl-tRNA(Leu) = N-terminal L-leucyl-L-arginyl-[protein] + tRNA(Leu) + H(+)</text>
        <dbReference type="Rhea" id="RHEA:50416"/>
        <dbReference type="Rhea" id="RHEA-COMP:9613"/>
        <dbReference type="Rhea" id="RHEA-COMP:9622"/>
        <dbReference type="Rhea" id="RHEA-COMP:12672"/>
        <dbReference type="Rhea" id="RHEA-COMP:12673"/>
        <dbReference type="ChEBI" id="CHEBI:15378"/>
        <dbReference type="ChEBI" id="CHEBI:64719"/>
        <dbReference type="ChEBI" id="CHEBI:78442"/>
        <dbReference type="ChEBI" id="CHEBI:78494"/>
        <dbReference type="ChEBI" id="CHEBI:133044"/>
        <dbReference type="EC" id="2.3.2.6"/>
    </reaction>
</comment>
<dbReference type="GO" id="GO:0008914">
    <property type="term" value="F:leucyl-tRNA--protein transferase activity"/>
    <property type="evidence" value="ECO:0007669"/>
    <property type="project" value="UniProtKB-UniRule"/>
</dbReference>
<evidence type="ECO:0000256" key="2">
    <source>
        <dbReference type="ARBA" id="ARBA00022679"/>
    </source>
</evidence>
<dbReference type="PANTHER" id="PTHR30098:SF2">
    <property type="entry name" value="LEUCYL_PHENYLALANYL-TRNA--PROTEIN TRANSFERASE"/>
    <property type="match status" value="1"/>
</dbReference>
<dbReference type="InterPro" id="IPR004616">
    <property type="entry name" value="Leu/Phe-tRNA_Trfase"/>
</dbReference>
<dbReference type="FunFam" id="3.40.630.70:FF:000001">
    <property type="entry name" value="Leucyl/phenylalanyl-tRNA--protein transferase"/>
    <property type="match status" value="1"/>
</dbReference>
<comment type="catalytic activity">
    <reaction evidence="4">
        <text>N-terminal L-lysyl-[protein] + L-leucyl-tRNA(Leu) = N-terminal L-leucyl-L-lysyl-[protein] + tRNA(Leu) + H(+)</text>
        <dbReference type="Rhea" id="RHEA:12340"/>
        <dbReference type="Rhea" id="RHEA-COMP:9613"/>
        <dbReference type="Rhea" id="RHEA-COMP:9622"/>
        <dbReference type="Rhea" id="RHEA-COMP:12670"/>
        <dbReference type="Rhea" id="RHEA-COMP:12671"/>
        <dbReference type="ChEBI" id="CHEBI:15378"/>
        <dbReference type="ChEBI" id="CHEBI:65249"/>
        <dbReference type="ChEBI" id="CHEBI:78442"/>
        <dbReference type="ChEBI" id="CHEBI:78494"/>
        <dbReference type="ChEBI" id="CHEBI:133043"/>
        <dbReference type="EC" id="2.3.2.6"/>
    </reaction>
</comment>
<evidence type="ECO:0000313" key="5">
    <source>
        <dbReference type="EMBL" id="SPU46033.1"/>
    </source>
</evidence>
<dbReference type="EC" id="2.3.2.6" evidence="4"/>
<dbReference type="GO" id="GO:0005737">
    <property type="term" value="C:cytoplasm"/>
    <property type="evidence" value="ECO:0007669"/>
    <property type="project" value="UniProtKB-SubCell"/>
</dbReference>
<evidence type="ECO:0000313" key="6">
    <source>
        <dbReference type="Proteomes" id="UP000250358"/>
    </source>
</evidence>
<organism evidence="5 6">
    <name type="scientific">Brevundimonas diminuta</name>
    <name type="common">Pseudomonas diminuta</name>
    <dbReference type="NCBI Taxonomy" id="293"/>
    <lineage>
        <taxon>Bacteria</taxon>
        <taxon>Pseudomonadati</taxon>
        <taxon>Pseudomonadota</taxon>
        <taxon>Alphaproteobacteria</taxon>
        <taxon>Caulobacterales</taxon>
        <taxon>Caulobacteraceae</taxon>
        <taxon>Brevundimonas</taxon>
    </lineage>
</organism>
<dbReference type="PANTHER" id="PTHR30098">
    <property type="entry name" value="LEUCYL/PHENYLALANYL-TRNA--PROTEIN TRANSFERASE"/>
    <property type="match status" value="1"/>
</dbReference>
<dbReference type="NCBIfam" id="TIGR00667">
    <property type="entry name" value="aat"/>
    <property type="match status" value="1"/>
</dbReference>
<gene>
    <name evidence="4 5" type="primary">aat</name>
    <name evidence="5" type="ORF">NCTC11165_02359</name>
</gene>
<keyword evidence="2 4" id="KW-0808">Transferase</keyword>
<protein>
    <recommendedName>
        <fullName evidence="4">Leucyl/phenylalanyl-tRNA--protein transferase</fullName>
        <ecNumber evidence="4">2.3.2.6</ecNumber>
    </recommendedName>
    <alternativeName>
        <fullName evidence="4">L/F-transferase</fullName>
    </alternativeName>
    <alternativeName>
        <fullName evidence="4">Leucyltransferase</fullName>
    </alternativeName>
    <alternativeName>
        <fullName evidence="4">Phenyalanyltransferase</fullName>
    </alternativeName>
</protein>
<dbReference type="InterPro" id="IPR042203">
    <property type="entry name" value="Leu/Phe-tRNA_Trfase_C"/>
</dbReference>
<keyword evidence="1 4" id="KW-0963">Cytoplasm</keyword>
<sequence length="241" mass="26204">MDEPGFSASGPSDVFGPEALLACYARGVFPMAEARDDPRVFLVEPDQRGVIPLDRFHIPSRLRRTVRVEPFQVRVNTAFAAVLDACAAPAPGREDTWINAPIRRLYIELHQRGFAHSIECWRDETLVGGLYGVTLGGAFFGESMFSRATDASKVALVHLVARLRKGGWRLLDAQFLTDHLSQFGAVETPQEAYLRMLAPALKVVPDPTALFVPLTGVEAVAAAVSGQVLQLSGHDKAGLPD</sequence>
<dbReference type="SUPFAM" id="SSF55729">
    <property type="entry name" value="Acyl-CoA N-acyltransferases (Nat)"/>
    <property type="match status" value="1"/>
</dbReference>
<name>A0A2X1AMM2_BREDI</name>
<comment type="similarity">
    <text evidence="4">Belongs to the L/F-transferase family.</text>
</comment>
<comment type="subcellular location">
    <subcellularLocation>
        <location evidence="4">Cytoplasm</location>
    </subcellularLocation>
</comment>
<dbReference type="Proteomes" id="UP000250358">
    <property type="component" value="Unassembled WGS sequence"/>
</dbReference>
<dbReference type="Pfam" id="PF03588">
    <property type="entry name" value="Leu_Phe_trans"/>
    <property type="match status" value="1"/>
</dbReference>
<evidence type="ECO:0000256" key="4">
    <source>
        <dbReference type="HAMAP-Rule" id="MF_00688"/>
    </source>
</evidence>
<keyword evidence="3 4" id="KW-0012">Acyltransferase</keyword>
<proteinExistence type="inferred from homology"/>
<dbReference type="AlphaFoldDB" id="A0A2X1AMM2"/>
<evidence type="ECO:0000256" key="3">
    <source>
        <dbReference type="ARBA" id="ARBA00023315"/>
    </source>
</evidence>
<dbReference type="Gene3D" id="3.40.630.70">
    <property type="entry name" value="Leucyl/phenylalanyl-tRNA-protein transferase, C-terminal domain"/>
    <property type="match status" value="1"/>
</dbReference>
<dbReference type="HAMAP" id="MF_00688">
    <property type="entry name" value="Leu_Phe_trans"/>
    <property type="match status" value="1"/>
</dbReference>
<dbReference type="EMBL" id="UAQM01000026">
    <property type="protein sequence ID" value="SPU46033.1"/>
    <property type="molecule type" value="Genomic_DNA"/>
</dbReference>